<reference evidence="1" key="1">
    <citation type="submission" date="2014-09" db="EMBL/GenBank/DDBJ databases">
        <authorList>
            <person name="Magalhaes I.L.F."/>
            <person name="Oliveira U."/>
            <person name="Santos F.R."/>
            <person name="Vidigal T.H.D.A."/>
            <person name="Brescovit A.D."/>
            <person name="Santos A.J."/>
        </authorList>
    </citation>
    <scope>NUCLEOTIDE SEQUENCE</scope>
    <source>
        <tissue evidence="1">Shoot tissue taken approximately 20 cm above the soil surface</tissue>
    </source>
</reference>
<dbReference type="EMBL" id="GBRH01182266">
    <property type="protein sequence ID" value="JAE15630.1"/>
    <property type="molecule type" value="Transcribed_RNA"/>
</dbReference>
<dbReference type="AlphaFoldDB" id="A0A0A9FS15"/>
<evidence type="ECO:0000313" key="1">
    <source>
        <dbReference type="EMBL" id="JAE15630.1"/>
    </source>
</evidence>
<organism evidence="1">
    <name type="scientific">Arundo donax</name>
    <name type="common">Giant reed</name>
    <name type="synonym">Donax arundinaceus</name>
    <dbReference type="NCBI Taxonomy" id="35708"/>
    <lineage>
        <taxon>Eukaryota</taxon>
        <taxon>Viridiplantae</taxon>
        <taxon>Streptophyta</taxon>
        <taxon>Embryophyta</taxon>
        <taxon>Tracheophyta</taxon>
        <taxon>Spermatophyta</taxon>
        <taxon>Magnoliopsida</taxon>
        <taxon>Liliopsida</taxon>
        <taxon>Poales</taxon>
        <taxon>Poaceae</taxon>
        <taxon>PACMAD clade</taxon>
        <taxon>Arundinoideae</taxon>
        <taxon>Arundineae</taxon>
        <taxon>Arundo</taxon>
    </lineage>
</organism>
<reference evidence="1" key="2">
    <citation type="journal article" date="2015" name="Data Brief">
        <title>Shoot transcriptome of the giant reed, Arundo donax.</title>
        <authorList>
            <person name="Barrero R.A."/>
            <person name="Guerrero F.D."/>
            <person name="Moolhuijzen P."/>
            <person name="Goolsby J.A."/>
            <person name="Tidwell J."/>
            <person name="Bellgard S.E."/>
            <person name="Bellgard M.I."/>
        </authorList>
    </citation>
    <scope>NUCLEOTIDE SEQUENCE</scope>
    <source>
        <tissue evidence="1">Shoot tissue taken approximately 20 cm above the soil surface</tissue>
    </source>
</reference>
<sequence length="42" mass="4823">MYNLEQSTQCIHCLESLQRKCQSKTPRHGQLHGESSENPNPI</sequence>
<name>A0A0A9FS15_ARUDO</name>
<protein>
    <submittedName>
        <fullName evidence="1">Uncharacterized protein</fullName>
    </submittedName>
</protein>
<proteinExistence type="predicted"/>
<accession>A0A0A9FS15</accession>